<reference evidence="8 9" key="1">
    <citation type="submission" date="2021-05" db="EMBL/GenBank/DDBJ databases">
        <title>Roseococcus sp. XZZS9, whole genome shotgun sequencing project.</title>
        <authorList>
            <person name="Zhao G."/>
            <person name="Shen L."/>
        </authorList>
    </citation>
    <scope>NUCLEOTIDE SEQUENCE [LARGE SCALE GENOMIC DNA]</scope>
    <source>
        <strain evidence="8 9">XZZS9</strain>
    </source>
</reference>
<dbReference type="Pfam" id="PF07992">
    <property type="entry name" value="Pyr_redox_2"/>
    <property type="match status" value="1"/>
</dbReference>
<dbReference type="InterPro" id="IPR050446">
    <property type="entry name" value="FAD-oxidoreductase/Apoptosis"/>
</dbReference>
<proteinExistence type="predicted"/>
<dbReference type="PANTHER" id="PTHR43557:SF2">
    <property type="entry name" value="RIESKE DOMAIN-CONTAINING PROTEIN-RELATED"/>
    <property type="match status" value="1"/>
</dbReference>
<evidence type="ECO:0000259" key="7">
    <source>
        <dbReference type="Pfam" id="PF14759"/>
    </source>
</evidence>
<sequence>MRTAIIGAGQAGRRTAELLRGLDAEREILLLGEETEPPYDRPPLSKEVLLGEERPRGLMQRAAEVYEAQRIALRLGEKVTRIDLGAARLETAAGECIAYDSLVIATGARARGLRIPGADDPRVLTLRSIADARALRARLRTGLRLVVAGAGLIGLEVAAAAIQLGCAVTVLEMGERAMARCVPEAVSARIEAWHRAAGVVLEFGCPLTAIRPQPDAIHLVTGKGEVSADLLLVAVGAIPNMELALDAGIAVDDGILTDADGRTSHPHVFAAGEVARIWQRGAGRHVRFETWQVAQHQPVAVANALCGEQKPYAELPWHWTDQYGRNVQILGTHSAALEWLEREDGGRLIYFGVDPEERVHSAVLIDNGREATPLRRIIAAEKPIQRNRLLDPSVALRQLC</sequence>
<evidence type="ECO:0000313" key="8">
    <source>
        <dbReference type="EMBL" id="MBS7813643.1"/>
    </source>
</evidence>
<dbReference type="Proteomes" id="UP000766336">
    <property type="component" value="Unassembled WGS sequence"/>
</dbReference>
<dbReference type="Pfam" id="PF14759">
    <property type="entry name" value="Reductase_C"/>
    <property type="match status" value="1"/>
</dbReference>
<evidence type="ECO:0000256" key="5">
    <source>
        <dbReference type="SAM" id="Phobius"/>
    </source>
</evidence>
<keyword evidence="9" id="KW-1185">Reference proteome</keyword>
<dbReference type="RefSeq" id="WP_213672335.1">
    <property type="nucleotide sequence ID" value="NZ_JAHCDA010000005.1"/>
</dbReference>
<dbReference type="PRINTS" id="PR00411">
    <property type="entry name" value="PNDRDTASEI"/>
</dbReference>
<feature type="domain" description="Reductase C-terminal" evidence="7">
    <location>
        <begin position="317"/>
        <end position="399"/>
    </location>
</feature>
<keyword evidence="5" id="KW-1133">Transmembrane helix</keyword>
<evidence type="ECO:0000256" key="1">
    <source>
        <dbReference type="ARBA" id="ARBA00001974"/>
    </source>
</evidence>
<dbReference type="PRINTS" id="PR00368">
    <property type="entry name" value="FADPNR"/>
</dbReference>
<keyword evidence="2" id="KW-0285">Flavoprotein</keyword>
<dbReference type="EMBL" id="JAHCDA010000005">
    <property type="protein sequence ID" value="MBS7813643.1"/>
    <property type="molecule type" value="Genomic_DNA"/>
</dbReference>
<dbReference type="InterPro" id="IPR028202">
    <property type="entry name" value="Reductase_C"/>
</dbReference>
<keyword evidence="5" id="KW-0812">Transmembrane</keyword>
<comment type="caution">
    <text evidence="8">The sequence shown here is derived from an EMBL/GenBank/DDBJ whole genome shotgun (WGS) entry which is preliminary data.</text>
</comment>
<dbReference type="Gene3D" id="3.30.390.30">
    <property type="match status" value="1"/>
</dbReference>
<feature type="domain" description="FAD/NAD(P)-binding" evidence="6">
    <location>
        <begin position="2"/>
        <end position="297"/>
    </location>
</feature>
<dbReference type="Gene3D" id="3.50.50.60">
    <property type="entry name" value="FAD/NAD(P)-binding domain"/>
    <property type="match status" value="2"/>
</dbReference>
<organism evidence="8 9">
    <name type="scientific">Roseococcus pinisoli</name>
    <dbReference type="NCBI Taxonomy" id="2835040"/>
    <lineage>
        <taxon>Bacteria</taxon>
        <taxon>Pseudomonadati</taxon>
        <taxon>Pseudomonadota</taxon>
        <taxon>Alphaproteobacteria</taxon>
        <taxon>Acetobacterales</taxon>
        <taxon>Roseomonadaceae</taxon>
        <taxon>Roseococcus</taxon>
    </lineage>
</organism>
<gene>
    <name evidence="8" type="ORF">KHU32_22070</name>
</gene>
<name>A0ABS5QJG4_9PROT</name>
<dbReference type="InterPro" id="IPR023753">
    <property type="entry name" value="FAD/NAD-binding_dom"/>
</dbReference>
<protein>
    <submittedName>
        <fullName evidence="8">FAD-dependent oxidoreductase</fullName>
    </submittedName>
</protein>
<dbReference type="PANTHER" id="PTHR43557">
    <property type="entry name" value="APOPTOSIS-INDUCING FACTOR 1"/>
    <property type="match status" value="1"/>
</dbReference>
<evidence type="ECO:0000256" key="4">
    <source>
        <dbReference type="ARBA" id="ARBA00023002"/>
    </source>
</evidence>
<feature type="transmembrane region" description="Helical" evidence="5">
    <location>
        <begin position="145"/>
        <end position="171"/>
    </location>
</feature>
<dbReference type="InterPro" id="IPR036188">
    <property type="entry name" value="FAD/NAD-bd_sf"/>
</dbReference>
<accession>A0ABS5QJG4</accession>
<comment type="cofactor">
    <cofactor evidence="1">
        <name>FAD</name>
        <dbReference type="ChEBI" id="CHEBI:57692"/>
    </cofactor>
</comment>
<keyword evidence="5" id="KW-0472">Membrane</keyword>
<dbReference type="InterPro" id="IPR016156">
    <property type="entry name" value="FAD/NAD-linked_Rdtase_dimer_sf"/>
</dbReference>
<dbReference type="SUPFAM" id="SSF55424">
    <property type="entry name" value="FAD/NAD-linked reductases, dimerisation (C-terminal) domain"/>
    <property type="match status" value="1"/>
</dbReference>
<evidence type="ECO:0000259" key="6">
    <source>
        <dbReference type="Pfam" id="PF07992"/>
    </source>
</evidence>
<keyword evidence="3" id="KW-0274">FAD</keyword>
<keyword evidence="4" id="KW-0560">Oxidoreductase</keyword>
<evidence type="ECO:0000256" key="3">
    <source>
        <dbReference type="ARBA" id="ARBA00022827"/>
    </source>
</evidence>
<dbReference type="SUPFAM" id="SSF51905">
    <property type="entry name" value="FAD/NAD(P)-binding domain"/>
    <property type="match status" value="2"/>
</dbReference>
<evidence type="ECO:0000313" key="9">
    <source>
        <dbReference type="Proteomes" id="UP000766336"/>
    </source>
</evidence>
<evidence type="ECO:0000256" key="2">
    <source>
        <dbReference type="ARBA" id="ARBA00022630"/>
    </source>
</evidence>